<dbReference type="Proteomes" id="UP001152747">
    <property type="component" value="Unassembled WGS sequence"/>
</dbReference>
<accession>A0A9P1N3X8</accession>
<sequence length="659" mass="77318">MISWTPDIFVGFYEFETRDKIRTYSSDLSISNDQKAIEELRKIYEKSDGKLEVYGSVEEMLQYFKRIQRIEQNGISSHVSFPSYTDVSGQIICVSNSDVIEYMKLTLETKLAAFLDSPNNQIYQITEVAKNVSEHLWQIAGLKNETKNKYHKMINDDSWRVLHAKLSDLCNFANRGFAGKEWEMRAKQPIKFKKCGSSQRYINDLFEYLEMLKLPNITETWNAIAHLNNLLEPLRDELRALGNPQKGATLNYKPVIRRFKGANYEFYLAREVSDTFPKENIALETDEDIKQKRIFTVDCTTFDQILQKHGADSVIIVEIPIETNSRNNTYPIYSSYGFHCRPAWEAFEDFYLKNKMRNLHAGYLPTSLMCMCHVMFSLLYVSANSNGGSFIFGMTIVVRKYFLHAKNVTKMYDVIESKEFDVFVEHSTMYLVDCVIHPELVVRDNWNYNISELLYLKEYTKNEVTEILNKFVENHNIDGNEMKGIIDKVFQILPKNLTYKQIYDLYFRIILRNVLKLCPKIARLHANQGKYRGNRGGDSDLIHEAVQEFDDFKNGNISEVVKERFGNLRCENIELKKRETNYIDEIKKLKEQLAIREKNHMEEIGKLNEQVEQHQTNFNKLKEEAEQFKERQRDFSKFASQLKNRVEQTLNDLVDNTNF</sequence>
<evidence type="ECO:0000256" key="1">
    <source>
        <dbReference type="SAM" id="Coils"/>
    </source>
</evidence>
<proteinExistence type="predicted"/>
<evidence type="ECO:0000313" key="2">
    <source>
        <dbReference type="EMBL" id="CAI5450430.1"/>
    </source>
</evidence>
<gene>
    <name evidence="2" type="ORF">CAMP_LOCUS13067</name>
</gene>
<reference evidence="2" key="1">
    <citation type="submission" date="2022-11" db="EMBL/GenBank/DDBJ databases">
        <authorList>
            <person name="Kikuchi T."/>
        </authorList>
    </citation>
    <scope>NUCLEOTIDE SEQUENCE</scope>
    <source>
        <strain evidence="2">PS1010</strain>
    </source>
</reference>
<name>A0A9P1N3X8_9PELO</name>
<feature type="coiled-coil region" evidence="1">
    <location>
        <begin position="572"/>
        <end position="631"/>
    </location>
</feature>
<keyword evidence="1" id="KW-0175">Coiled coil</keyword>
<comment type="caution">
    <text evidence="2">The sequence shown here is derived from an EMBL/GenBank/DDBJ whole genome shotgun (WGS) entry which is preliminary data.</text>
</comment>
<organism evidence="2 3">
    <name type="scientific">Caenorhabditis angaria</name>
    <dbReference type="NCBI Taxonomy" id="860376"/>
    <lineage>
        <taxon>Eukaryota</taxon>
        <taxon>Metazoa</taxon>
        <taxon>Ecdysozoa</taxon>
        <taxon>Nematoda</taxon>
        <taxon>Chromadorea</taxon>
        <taxon>Rhabditida</taxon>
        <taxon>Rhabditina</taxon>
        <taxon>Rhabditomorpha</taxon>
        <taxon>Rhabditoidea</taxon>
        <taxon>Rhabditidae</taxon>
        <taxon>Peloderinae</taxon>
        <taxon>Caenorhabditis</taxon>
    </lineage>
</organism>
<dbReference type="AlphaFoldDB" id="A0A9P1N3X8"/>
<dbReference type="EMBL" id="CANHGI010000005">
    <property type="protein sequence ID" value="CAI5450430.1"/>
    <property type="molecule type" value="Genomic_DNA"/>
</dbReference>
<keyword evidence="3" id="KW-1185">Reference proteome</keyword>
<evidence type="ECO:0000313" key="3">
    <source>
        <dbReference type="Proteomes" id="UP001152747"/>
    </source>
</evidence>
<protein>
    <submittedName>
        <fullName evidence="2">Uncharacterized protein</fullName>
    </submittedName>
</protein>